<dbReference type="SUPFAM" id="SSF88946">
    <property type="entry name" value="Sigma2 domain of RNA polymerase sigma factors"/>
    <property type="match status" value="1"/>
</dbReference>
<dbReference type="PANTHER" id="PTHR43133">
    <property type="entry name" value="RNA POLYMERASE ECF-TYPE SIGMA FACTO"/>
    <property type="match status" value="1"/>
</dbReference>
<dbReference type="InterPro" id="IPR013325">
    <property type="entry name" value="RNA_pol_sigma_r2"/>
</dbReference>
<reference evidence="6" key="2">
    <citation type="submission" date="2020-09" db="EMBL/GenBank/DDBJ databases">
        <authorList>
            <person name="Sun Q."/>
            <person name="Kim S."/>
        </authorList>
    </citation>
    <scope>NUCLEOTIDE SEQUENCE</scope>
    <source>
        <strain evidence="6">KCTC 23224</strain>
    </source>
</reference>
<keyword evidence="3" id="KW-0731">Sigma factor</keyword>
<dbReference type="GO" id="GO:0016987">
    <property type="term" value="F:sigma factor activity"/>
    <property type="evidence" value="ECO:0007669"/>
    <property type="project" value="UniProtKB-KW"/>
</dbReference>
<evidence type="ECO:0000313" key="7">
    <source>
        <dbReference type="Proteomes" id="UP000642809"/>
    </source>
</evidence>
<dbReference type="AlphaFoldDB" id="A0A8J3CXB3"/>
<name>A0A8J3CXB3_9BACT</name>
<gene>
    <name evidence="6" type="ORF">GCM10008106_20160</name>
</gene>
<dbReference type="InterPro" id="IPR013249">
    <property type="entry name" value="RNA_pol_sigma70_r4_t2"/>
</dbReference>
<evidence type="ECO:0000256" key="1">
    <source>
        <dbReference type="ARBA" id="ARBA00010641"/>
    </source>
</evidence>
<dbReference type="SUPFAM" id="SSF88659">
    <property type="entry name" value="Sigma3 and sigma4 domains of RNA polymerase sigma factors"/>
    <property type="match status" value="1"/>
</dbReference>
<dbReference type="InterPro" id="IPR014284">
    <property type="entry name" value="RNA_pol_sigma-70_dom"/>
</dbReference>
<dbReference type="PANTHER" id="PTHR43133:SF46">
    <property type="entry name" value="RNA POLYMERASE SIGMA-70 FACTOR ECF SUBFAMILY"/>
    <property type="match status" value="1"/>
</dbReference>
<evidence type="ECO:0000313" key="6">
    <source>
        <dbReference type="EMBL" id="GHB38920.1"/>
    </source>
</evidence>
<reference evidence="6" key="1">
    <citation type="journal article" date="2014" name="Int. J. Syst. Evol. Microbiol.">
        <title>Complete genome sequence of Corynebacterium casei LMG S-19264T (=DSM 44701T), isolated from a smear-ripened cheese.</title>
        <authorList>
            <consortium name="US DOE Joint Genome Institute (JGI-PGF)"/>
            <person name="Walter F."/>
            <person name="Albersmeier A."/>
            <person name="Kalinowski J."/>
            <person name="Ruckert C."/>
        </authorList>
    </citation>
    <scope>NUCLEOTIDE SEQUENCE</scope>
    <source>
        <strain evidence="6">KCTC 23224</strain>
    </source>
</reference>
<evidence type="ECO:0000256" key="3">
    <source>
        <dbReference type="ARBA" id="ARBA00023082"/>
    </source>
</evidence>
<sequence length="160" mass="18951">MKPKQLETLIKEQHADAYRWARQCCHFQDARAQDVLQQVYLKILEGKAVFNGHSSVKTWLFSLIRYTAWEHNRKDIPMQMLEDGMDIVAEEIEETQLNHEQLMLRLPAQQREVLTLVFYHELTLEKAAEVMGLHIGTVRTHYDRAKKSLKTWILEKKAYE</sequence>
<comment type="caution">
    <text evidence="6">The sequence shown here is derived from an EMBL/GenBank/DDBJ whole genome shotgun (WGS) entry which is preliminary data.</text>
</comment>
<dbReference type="Pfam" id="PF08281">
    <property type="entry name" value="Sigma70_r4_2"/>
    <property type="match status" value="1"/>
</dbReference>
<comment type="similarity">
    <text evidence="1">Belongs to the sigma-70 factor family. ECF subfamily.</text>
</comment>
<dbReference type="InterPro" id="IPR013324">
    <property type="entry name" value="RNA_pol_sigma_r3/r4-like"/>
</dbReference>
<dbReference type="Gene3D" id="1.10.1740.10">
    <property type="match status" value="1"/>
</dbReference>
<dbReference type="GO" id="GO:0003677">
    <property type="term" value="F:DNA binding"/>
    <property type="evidence" value="ECO:0007669"/>
    <property type="project" value="InterPro"/>
</dbReference>
<dbReference type="RefSeq" id="WP_189581659.1">
    <property type="nucleotide sequence ID" value="NZ_BMYF01000011.1"/>
</dbReference>
<accession>A0A8J3CXB3</accession>
<evidence type="ECO:0000256" key="4">
    <source>
        <dbReference type="ARBA" id="ARBA00023163"/>
    </source>
</evidence>
<keyword evidence="4" id="KW-0804">Transcription</keyword>
<dbReference type="Gene3D" id="1.10.10.10">
    <property type="entry name" value="Winged helix-like DNA-binding domain superfamily/Winged helix DNA-binding domain"/>
    <property type="match status" value="1"/>
</dbReference>
<proteinExistence type="inferred from homology"/>
<dbReference type="Proteomes" id="UP000642809">
    <property type="component" value="Unassembled WGS sequence"/>
</dbReference>
<dbReference type="CDD" id="cd06171">
    <property type="entry name" value="Sigma70_r4"/>
    <property type="match status" value="1"/>
</dbReference>
<dbReference type="InterPro" id="IPR039425">
    <property type="entry name" value="RNA_pol_sigma-70-like"/>
</dbReference>
<organism evidence="6 7">
    <name type="scientific">Mongoliitalea lutea</name>
    <dbReference type="NCBI Taxonomy" id="849756"/>
    <lineage>
        <taxon>Bacteria</taxon>
        <taxon>Pseudomonadati</taxon>
        <taxon>Bacteroidota</taxon>
        <taxon>Cytophagia</taxon>
        <taxon>Cytophagales</taxon>
        <taxon>Cyclobacteriaceae</taxon>
        <taxon>Mongoliitalea</taxon>
    </lineage>
</organism>
<keyword evidence="2" id="KW-0805">Transcription regulation</keyword>
<dbReference type="EMBL" id="BMYF01000011">
    <property type="protein sequence ID" value="GHB38920.1"/>
    <property type="molecule type" value="Genomic_DNA"/>
</dbReference>
<feature type="domain" description="RNA polymerase sigma factor 70 region 4 type 2" evidence="5">
    <location>
        <begin position="101"/>
        <end position="149"/>
    </location>
</feature>
<protein>
    <submittedName>
        <fullName evidence="6">RNA polymerase sigma factor</fullName>
    </submittedName>
</protein>
<keyword evidence="7" id="KW-1185">Reference proteome</keyword>
<dbReference type="InterPro" id="IPR036388">
    <property type="entry name" value="WH-like_DNA-bd_sf"/>
</dbReference>
<evidence type="ECO:0000256" key="2">
    <source>
        <dbReference type="ARBA" id="ARBA00023015"/>
    </source>
</evidence>
<dbReference type="NCBIfam" id="TIGR02937">
    <property type="entry name" value="sigma70-ECF"/>
    <property type="match status" value="1"/>
</dbReference>
<dbReference type="GO" id="GO:0006352">
    <property type="term" value="P:DNA-templated transcription initiation"/>
    <property type="evidence" value="ECO:0007669"/>
    <property type="project" value="InterPro"/>
</dbReference>
<evidence type="ECO:0000259" key="5">
    <source>
        <dbReference type="Pfam" id="PF08281"/>
    </source>
</evidence>